<proteinExistence type="predicted"/>
<sequence length="55" mass="6586">MPIKGTRIFNSKKFYWYDTTNSKREASQIAKNIRNSGYYARITRVSDGDYVVYRR</sequence>
<protein>
    <recommendedName>
        <fullName evidence="2">SPOR domain-containing protein</fullName>
    </recommendedName>
</protein>
<name>X1HG32_9ZZZZ</name>
<accession>X1HG32</accession>
<comment type="caution">
    <text evidence="1">The sequence shown here is derived from an EMBL/GenBank/DDBJ whole genome shotgun (WGS) entry which is preliminary data.</text>
</comment>
<dbReference type="AlphaFoldDB" id="X1HG32"/>
<evidence type="ECO:0008006" key="2">
    <source>
        <dbReference type="Google" id="ProtNLM"/>
    </source>
</evidence>
<gene>
    <name evidence="1" type="ORF">S03H2_14478</name>
</gene>
<reference evidence="1" key="1">
    <citation type="journal article" date="2014" name="Front. Microbiol.">
        <title>High frequency of phylogenetically diverse reductive dehalogenase-homologous genes in deep subseafloor sedimentary metagenomes.</title>
        <authorList>
            <person name="Kawai M."/>
            <person name="Futagami T."/>
            <person name="Toyoda A."/>
            <person name="Takaki Y."/>
            <person name="Nishi S."/>
            <person name="Hori S."/>
            <person name="Arai W."/>
            <person name="Tsubouchi T."/>
            <person name="Morono Y."/>
            <person name="Uchiyama I."/>
            <person name="Ito T."/>
            <person name="Fujiyama A."/>
            <person name="Inagaki F."/>
            <person name="Takami H."/>
        </authorList>
    </citation>
    <scope>NUCLEOTIDE SEQUENCE</scope>
    <source>
        <strain evidence="1">Expedition CK06-06</strain>
    </source>
</reference>
<evidence type="ECO:0000313" key="1">
    <source>
        <dbReference type="EMBL" id="GAH44268.1"/>
    </source>
</evidence>
<dbReference type="EMBL" id="BARU01007346">
    <property type="protein sequence ID" value="GAH44268.1"/>
    <property type="molecule type" value="Genomic_DNA"/>
</dbReference>
<organism evidence="1">
    <name type="scientific">marine sediment metagenome</name>
    <dbReference type="NCBI Taxonomy" id="412755"/>
    <lineage>
        <taxon>unclassified sequences</taxon>
        <taxon>metagenomes</taxon>
        <taxon>ecological metagenomes</taxon>
    </lineage>
</organism>